<dbReference type="EMBL" id="JALAQA010000007">
    <property type="protein sequence ID" value="MCY8510787.1"/>
    <property type="molecule type" value="Genomic_DNA"/>
</dbReference>
<accession>A0AAP3G2F8</accession>
<reference evidence="2" key="1">
    <citation type="submission" date="2022-02" db="EMBL/GenBank/DDBJ databases">
        <title>Crop Bioprotection Bacillus Genome Sequencing.</title>
        <authorList>
            <person name="Dunlap C."/>
        </authorList>
    </citation>
    <scope>NUCLEOTIDE SEQUENCE</scope>
    <source>
        <strain evidence="2">CK3O2B-54A</strain>
    </source>
</reference>
<gene>
    <name evidence="2" type="ORF">MOD07_14710</name>
</gene>
<feature type="region of interest" description="Disordered" evidence="1">
    <location>
        <begin position="65"/>
        <end position="109"/>
    </location>
</feature>
<name>A0AAP3G2F8_BACMO</name>
<organism evidence="2 3">
    <name type="scientific">Bacillus mojavensis</name>
    <dbReference type="NCBI Taxonomy" id="72360"/>
    <lineage>
        <taxon>Bacteria</taxon>
        <taxon>Bacillati</taxon>
        <taxon>Bacillota</taxon>
        <taxon>Bacilli</taxon>
        <taxon>Bacillales</taxon>
        <taxon>Bacillaceae</taxon>
        <taxon>Bacillus</taxon>
    </lineage>
</organism>
<evidence type="ECO:0000313" key="3">
    <source>
        <dbReference type="Proteomes" id="UP001075387"/>
    </source>
</evidence>
<keyword evidence="2" id="KW-0946">Virion</keyword>
<keyword evidence="2" id="KW-0167">Capsid protein</keyword>
<feature type="compositionally biased region" description="Basic and acidic residues" evidence="1">
    <location>
        <begin position="67"/>
        <end position="92"/>
    </location>
</feature>
<dbReference type="GeneID" id="50134000"/>
<evidence type="ECO:0000313" key="2">
    <source>
        <dbReference type="EMBL" id="MCY8510787.1"/>
    </source>
</evidence>
<dbReference type="Proteomes" id="UP001075387">
    <property type="component" value="Unassembled WGS sequence"/>
</dbReference>
<protein>
    <submittedName>
        <fullName evidence="2">Spore coat protein</fullName>
    </submittedName>
</protein>
<dbReference type="AlphaFoldDB" id="A0AAP3G2F8"/>
<dbReference type="RefSeq" id="WP_095713606.1">
    <property type="nucleotide sequence ID" value="NZ_JALANC010000001.1"/>
</dbReference>
<comment type="caution">
    <text evidence="2">The sequence shown here is derived from an EMBL/GenBank/DDBJ whole genome shotgun (WGS) entry which is preliminary data.</text>
</comment>
<evidence type="ECO:0000256" key="1">
    <source>
        <dbReference type="SAM" id="MobiDB-lite"/>
    </source>
</evidence>
<proteinExistence type="predicted"/>
<sequence length="109" mass="12707">MSDNDKFKEELAKLPEADPMTKMLVQNIFLKHGVTKDKMKKVSDEEKEMLLNLVKDLQAKSAALVENQKKKKEEAAAQEKKNEKPLSRREQLIEQLRQRRQNNNNSNQS</sequence>